<accession>A0A2H3CVI3</accession>
<organism evidence="1 2">
    <name type="scientific">Armillaria gallica</name>
    <name type="common">Bulbous honey fungus</name>
    <name type="synonym">Armillaria bulbosa</name>
    <dbReference type="NCBI Taxonomy" id="47427"/>
    <lineage>
        <taxon>Eukaryota</taxon>
        <taxon>Fungi</taxon>
        <taxon>Dikarya</taxon>
        <taxon>Basidiomycota</taxon>
        <taxon>Agaricomycotina</taxon>
        <taxon>Agaricomycetes</taxon>
        <taxon>Agaricomycetidae</taxon>
        <taxon>Agaricales</taxon>
        <taxon>Marasmiineae</taxon>
        <taxon>Physalacriaceae</taxon>
        <taxon>Armillaria</taxon>
    </lineage>
</organism>
<dbReference type="Proteomes" id="UP000217790">
    <property type="component" value="Unassembled WGS sequence"/>
</dbReference>
<protein>
    <submittedName>
        <fullName evidence="1">Uncharacterized protein</fullName>
    </submittedName>
</protein>
<evidence type="ECO:0000313" key="2">
    <source>
        <dbReference type="Proteomes" id="UP000217790"/>
    </source>
</evidence>
<sequence>MMYTACLHSMLCRKGQASFGNSSASRECSSTALATHRRRAFCAHLLSRRCHLIQSPSQYFSPQKSRFVTPAMHLLYA</sequence>
<proteinExistence type="predicted"/>
<dbReference type="EMBL" id="KZ293688">
    <property type="protein sequence ID" value="PBK85840.1"/>
    <property type="molecule type" value="Genomic_DNA"/>
</dbReference>
<keyword evidence="2" id="KW-1185">Reference proteome</keyword>
<dbReference type="InParanoid" id="A0A2H3CVI3"/>
<name>A0A2H3CVI3_ARMGA</name>
<reference evidence="2" key="1">
    <citation type="journal article" date="2017" name="Nat. Ecol. Evol.">
        <title>Genome expansion and lineage-specific genetic innovations in the forest pathogenic fungi Armillaria.</title>
        <authorList>
            <person name="Sipos G."/>
            <person name="Prasanna A.N."/>
            <person name="Walter M.C."/>
            <person name="O'Connor E."/>
            <person name="Balint B."/>
            <person name="Krizsan K."/>
            <person name="Kiss B."/>
            <person name="Hess J."/>
            <person name="Varga T."/>
            <person name="Slot J."/>
            <person name="Riley R."/>
            <person name="Boka B."/>
            <person name="Rigling D."/>
            <person name="Barry K."/>
            <person name="Lee J."/>
            <person name="Mihaltcheva S."/>
            <person name="LaButti K."/>
            <person name="Lipzen A."/>
            <person name="Waldron R."/>
            <person name="Moloney N.M."/>
            <person name="Sperisen C."/>
            <person name="Kredics L."/>
            <person name="Vagvoelgyi C."/>
            <person name="Patrignani A."/>
            <person name="Fitzpatrick D."/>
            <person name="Nagy I."/>
            <person name="Doyle S."/>
            <person name="Anderson J.B."/>
            <person name="Grigoriev I.V."/>
            <person name="Gueldener U."/>
            <person name="Muensterkoetter M."/>
            <person name="Nagy L.G."/>
        </authorList>
    </citation>
    <scope>NUCLEOTIDE SEQUENCE [LARGE SCALE GENOMIC DNA]</scope>
    <source>
        <strain evidence="2">Ar21-2</strain>
    </source>
</reference>
<gene>
    <name evidence="1" type="ORF">ARMGADRAFT_545184</name>
</gene>
<dbReference type="AlphaFoldDB" id="A0A2H3CVI3"/>
<evidence type="ECO:0000313" key="1">
    <source>
        <dbReference type="EMBL" id="PBK85840.1"/>
    </source>
</evidence>